<dbReference type="Pfam" id="PF06233">
    <property type="entry name" value="Usg"/>
    <property type="match status" value="1"/>
</dbReference>
<protein>
    <submittedName>
        <fullName evidence="1">Protein usg</fullName>
    </submittedName>
</protein>
<sequence length="98" mass="11503">MIEARTVELKVSRDFLKQMAGYGLATAEILYRLPDHPRLLQSYIWQEYDLAPNFPTLNKFLNFWTEKLEGPLHSVRVAHAKLIRPAEFRTVDGEFRLN</sequence>
<dbReference type="EMBL" id="PDZR01000008">
    <property type="protein sequence ID" value="PNG26334.1"/>
    <property type="molecule type" value="Genomic_DNA"/>
</dbReference>
<dbReference type="AlphaFoldDB" id="A0A2J7THT5"/>
<gene>
    <name evidence="1" type="ORF">CR492_09485</name>
</gene>
<comment type="caution">
    <text evidence="1">The sequence shown here is derived from an EMBL/GenBank/DDBJ whole genome shotgun (WGS) entry which is preliminary data.</text>
</comment>
<evidence type="ECO:0000313" key="2">
    <source>
        <dbReference type="Proteomes" id="UP000236286"/>
    </source>
</evidence>
<dbReference type="RefSeq" id="WP_102843497.1">
    <property type="nucleotide sequence ID" value="NZ_PDZR01000008.1"/>
</dbReference>
<name>A0A2J7THT5_METSI</name>
<accession>A0A2J7THT5</accession>
<reference evidence="1 2" key="1">
    <citation type="submission" date="2017-10" db="EMBL/GenBank/DDBJ databases">
        <title>Genome announcement of Methylocella silvestris TVC from permafrost.</title>
        <authorList>
            <person name="Wang J."/>
            <person name="Geng K."/>
            <person name="Ul-Haque F."/>
            <person name="Crombie A.T."/>
            <person name="Street L.E."/>
            <person name="Wookey P.A."/>
            <person name="Murrell J.C."/>
            <person name="Pratscher J."/>
        </authorList>
    </citation>
    <scope>NUCLEOTIDE SEQUENCE [LARGE SCALE GENOMIC DNA]</scope>
    <source>
        <strain evidence="1 2">TVC</strain>
    </source>
</reference>
<organism evidence="1 2">
    <name type="scientific">Methylocella silvestris</name>
    <dbReference type="NCBI Taxonomy" id="199596"/>
    <lineage>
        <taxon>Bacteria</taxon>
        <taxon>Pseudomonadati</taxon>
        <taxon>Pseudomonadota</taxon>
        <taxon>Alphaproteobacteria</taxon>
        <taxon>Hyphomicrobiales</taxon>
        <taxon>Beijerinckiaceae</taxon>
        <taxon>Methylocella</taxon>
    </lineage>
</organism>
<dbReference type="Proteomes" id="UP000236286">
    <property type="component" value="Unassembled WGS sequence"/>
</dbReference>
<evidence type="ECO:0000313" key="1">
    <source>
        <dbReference type="EMBL" id="PNG26334.1"/>
    </source>
</evidence>
<dbReference type="InterPro" id="IPR009354">
    <property type="entry name" value="Usg"/>
</dbReference>
<proteinExistence type="predicted"/>
<dbReference type="OrthoDB" id="9811054at2"/>